<dbReference type="AlphaFoldDB" id="A0AAJ0H4J6"/>
<dbReference type="RefSeq" id="XP_062727474.1">
    <property type="nucleotide sequence ID" value="XM_062866670.1"/>
</dbReference>
<protein>
    <submittedName>
        <fullName evidence="2">Uncharacterized protein</fullName>
    </submittedName>
</protein>
<name>A0AAJ0H4J6_9PEZI</name>
<sequence length="220" mass="23677">MVWLDAGLPRSPALRPRWDATNTNTSSSGNELRHAPIWERASASRAVGTTHRDVAKAHGCDGASATPTPGPGETGASATLARSATRASASSAISTATDESVKTLNTLANIISRDLHSLDALAKELKTWAEQIDPAVYAQKQIGDLADWPPDVKKAYKDYKAAVDRHHVAKAAYDAYLATNRQVTNPERPEMFQRRAELAIKWGKAACRGLLSARSPGPRQ</sequence>
<evidence type="ECO:0000313" key="2">
    <source>
        <dbReference type="EMBL" id="KAK3311694.1"/>
    </source>
</evidence>
<keyword evidence="3" id="KW-1185">Reference proteome</keyword>
<reference evidence="2" key="1">
    <citation type="journal article" date="2023" name="Mol. Phylogenet. Evol.">
        <title>Genome-scale phylogeny and comparative genomics of the fungal order Sordariales.</title>
        <authorList>
            <person name="Hensen N."/>
            <person name="Bonometti L."/>
            <person name="Westerberg I."/>
            <person name="Brannstrom I.O."/>
            <person name="Guillou S."/>
            <person name="Cros-Aarteil S."/>
            <person name="Calhoun S."/>
            <person name="Haridas S."/>
            <person name="Kuo A."/>
            <person name="Mondo S."/>
            <person name="Pangilinan J."/>
            <person name="Riley R."/>
            <person name="LaButti K."/>
            <person name="Andreopoulos B."/>
            <person name="Lipzen A."/>
            <person name="Chen C."/>
            <person name="Yan M."/>
            <person name="Daum C."/>
            <person name="Ng V."/>
            <person name="Clum A."/>
            <person name="Steindorff A."/>
            <person name="Ohm R.A."/>
            <person name="Martin F."/>
            <person name="Silar P."/>
            <person name="Natvig D.O."/>
            <person name="Lalanne C."/>
            <person name="Gautier V."/>
            <person name="Ament-Velasquez S.L."/>
            <person name="Kruys A."/>
            <person name="Hutchinson M.I."/>
            <person name="Powell A.J."/>
            <person name="Barry K."/>
            <person name="Miller A.N."/>
            <person name="Grigoriev I.V."/>
            <person name="Debuchy R."/>
            <person name="Gladieux P."/>
            <person name="Hiltunen Thoren M."/>
            <person name="Johannesson H."/>
        </authorList>
    </citation>
    <scope>NUCLEOTIDE SEQUENCE</scope>
    <source>
        <strain evidence="2">CBS 333.67</strain>
    </source>
</reference>
<gene>
    <name evidence="2" type="ORF">B0T15DRAFT_490291</name>
</gene>
<evidence type="ECO:0000313" key="3">
    <source>
        <dbReference type="Proteomes" id="UP001273166"/>
    </source>
</evidence>
<reference evidence="2" key="2">
    <citation type="submission" date="2023-06" db="EMBL/GenBank/DDBJ databases">
        <authorList>
            <consortium name="Lawrence Berkeley National Laboratory"/>
            <person name="Mondo S.J."/>
            <person name="Hensen N."/>
            <person name="Bonometti L."/>
            <person name="Westerberg I."/>
            <person name="Brannstrom I.O."/>
            <person name="Guillou S."/>
            <person name="Cros-Aarteil S."/>
            <person name="Calhoun S."/>
            <person name="Haridas S."/>
            <person name="Kuo A."/>
            <person name="Pangilinan J."/>
            <person name="Riley R."/>
            <person name="Labutti K."/>
            <person name="Andreopoulos B."/>
            <person name="Lipzen A."/>
            <person name="Chen C."/>
            <person name="Yanf M."/>
            <person name="Daum C."/>
            <person name="Ng V."/>
            <person name="Clum A."/>
            <person name="Steindorff A."/>
            <person name="Ohm R."/>
            <person name="Martin F."/>
            <person name="Silar P."/>
            <person name="Natvig D."/>
            <person name="Lalanne C."/>
            <person name="Gautier V."/>
            <person name="Ament-Velasquez S.L."/>
            <person name="Kruys A."/>
            <person name="Hutchinson M.I."/>
            <person name="Powell A.J."/>
            <person name="Barry K."/>
            <person name="Miller A.N."/>
            <person name="Grigoriev I.V."/>
            <person name="Debuchy R."/>
            <person name="Gladieux P."/>
            <person name="Thoren M.H."/>
            <person name="Johannesson H."/>
        </authorList>
    </citation>
    <scope>NUCLEOTIDE SEQUENCE</scope>
    <source>
        <strain evidence="2">CBS 333.67</strain>
    </source>
</reference>
<organism evidence="2 3">
    <name type="scientific">Chaetomium strumarium</name>
    <dbReference type="NCBI Taxonomy" id="1170767"/>
    <lineage>
        <taxon>Eukaryota</taxon>
        <taxon>Fungi</taxon>
        <taxon>Dikarya</taxon>
        <taxon>Ascomycota</taxon>
        <taxon>Pezizomycotina</taxon>
        <taxon>Sordariomycetes</taxon>
        <taxon>Sordariomycetidae</taxon>
        <taxon>Sordariales</taxon>
        <taxon>Chaetomiaceae</taxon>
        <taxon>Chaetomium</taxon>
    </lineage>
</organism>
<evidence type="ECO:0000256" key="1">
    <source>
        <dbReference type="SAM" id="MobiDB-lite"/>
    </source>
</evidence>
<feature type="compositionally biased region" description="Polar residues" evidence="1">
    <location>
        <begin position="20"/>
        <end position="30"/>
    </location>
</feature>
<dbReference type="EMBL" id="JAUDZG010000001">
    <property type="protein sequence ID" value="KAK3311694.1"/>
    <property type="molecule type" value="Genomic_DNA"/>
</dbReference>
<proteinExistence type="predicted"/>
<dbReference type="Proteomes" id="UP001273166">
    <property type="component" value="Unassembled WGS sequence"/>
</dbReference>
<feature type="compositionally biased region" description="Basic and acidic residues" evidence="1">
    <location>
        <begin position="50"/>
        <end position="59"/>
    </location>
</feature>
<comment type="caution">
    <text evidence="2">The sequence shown here is derived from an EMBL/GenBank/DDBJ whole genome shotgun (WGS) entry which is preliminary data.</text>
</comment>
<accession>A0AAJ0H4J6</accession>
<dbReference type="GeneID" id="87885499"/>
<feature type="region of interest" description="Disordered" evidence="1">
    <location>
        <begin position="1"/>
        <end position="83"/>
    </location>
</feature>